<organism evidence="2">
    <name type="scientific">marine sediment metagenome</name>
    <dbReference type="NCBI Taxonomy" id="412755"/>
    <lineage>
        <taxon>unclassified sequences</taxon>
        <taxon>metagenomes</taxon>
        <taxon>ecological metagenomes</taxon>
    </lineage>
</organism>
<evidence type="ECO:0000256" key="1">
    <source>
        <dbReference type="SAM" id="MobiDB-lite"/>
    </source>
</evidence>
<proteinExistence type="predicted"/>
<accession>A0A0F9GT93</accession>
<dbReference type="AlphaFoldDB" id="A0A0F9GT93"/>
<comment type="caution">
    <text evidence="2">The sequence shown here is derived from an EMBL/GenBank/DDBJ whole genome shotgun (WGS) entry which is preliminary data.</text>
</comment>
<dbReference type="InterPro" id="IPR008792">
    <property type="entry name" value="PQQD"/>
</dbReference>
<evidence type="ECO:0000313" key="2">
    <source>
        <dbReference type="EMBL" id="KKL93851.1"/>
    </source>
</evidence>
<feature type="region of interest" description="Disordered" evidence="1">
    <location>
        <begin position="1"/>
        <end position="25"/>
    </location>
</feature>
<name>A0A0F9GT93_9ZZZZ</name>
<reference evidence="2" key="1">
    <citation type="journal article" date="2015" name="Nature">
        <title>Complex archaea that bridge the gap between prokaryotes and eukaryotes.</title>
        <authorList>
            <person name="Spang A."/>
            <person name="Saw J.H."/>
            <person name="Jorgensen S.L."/>
            <person name="Zaremba-Niedzwiedzka K."/>
            <person name="Martijn J."/>
            <person name="Lind A.E."/>
            <person name="van Eijk R."/>
            <person name="Schleper C."/>
            <person name="Guy L."/>
            <person name="Ettema T.J."/>
        </authorList>
    </citation>
    <scope>NUCLEOTIDE SEQUENCE</scope>
</reference>
<dbReference type="Gene3D" id="1.10.10.1150">
    <property type="entry name" value="Coenzyme PQQ synthesis protein D (PqqD)"/>
    <property type="match status" value="1"/>
</dbReference>
<protein>
    <recommendedName>
        <fullName evidence="3">Coenzyme PQQ synthesis protein D (PqqD)</fullName>
    </recommendedName>
</protein>
<gene>
    <name evidence="2" type="ORF">LCGC14_1870570</name>
</gene>
<feature type="compositionally biased region" description="Basic residues" evidence="1">
    <location>
        <begin position="1"/>
        <end position="10"/>
    </location>
</feature>
<dbReference type="Pfam" id="PF05402">
    <property type="entry name" value="PqqD"/>
    <property type="match status" value="1"/>
</dbReference>
<evidence type="ECO:0008006" key="3">
    <source>
        <dbReference type="Google" id="ProtNLM"/>
    </source>
</evidence>
<sequence length="129" mass="14110">MSPAARKKASLGRPAALSAKPRQAPIVSIKDRPDGGLMVTVELDRPRWQRWLGAPGRTERQFGLDPYGREVFEACDGKCSVTGIIRRFAKSHQIALAEAEKAVTAFLKTLVAKGLVAMEIPTDGKGRRR</sequence>
<dbReference type="EMBL" id="LAZR01019082">
    <property type="protein sequence ID" value="KKL93851.1"/>
    <property type="molecule type" value="Genomic_DNA"/>
</dbReference>
<dbReference type="InterPro" id="IPR041881">
    <property type="entry name" value="PqqD_sf"/>
</dbReference>